<dbReference type="GO" id="GO:0005524">
    <property type="term" value="F:ATP binding"/>
    <property type="evidence" value="ECO:0007669"/>
    <property type="project" value="UniProtKB-UniRule"/>
</dbReference>
<comment type="similarity">
    <text evidence="4">Belongs to the protein kinase superfamily.</text>
</comment>
<dbReference type="CDD" id="cd05117">
    <property type="entry name" value="STKc_CAMK"/>
    <property type="match status" value="1"/>
</dbReference>
<keyword evidence="1 3" id="KW-0547">Nucleotide-binding</keyword>
<keyword evidence="2 3" id="KW-0067">ATP-binding</keyword>
<feature type="binding site" evidence="3">
    <location>
        <position position="51"/>
    </location>
    <ligand>
        <name>ATP</name>
        <dbReference type="ChEBI" id="CHEBI:30616"/>
    </ligand>
</feature>
<dbReference type="GO" id="GO:0004674">
    <property type="term" value="F:protein serine/threonine kinase activity"/>
    <property type="evidence" value="ECO:0007669"/>
    <property type="project" value="UniProtKB-KW"/>
</dbReference>
<evidence type="ECO:0000256" key="4">
    <source>
        <dbReference type="RuleBase" id="RU000304"/>
    </source>
</evidence>
<keyword evidence="4" id="KW-0418">Kinase</keyword>
<dbReference type="AlphaFoldDB" id="A0A7S3LNG8"/>
<dbReference type="PANTHER" id="PTHR24347">
    <property type="entry name" value="SERINE/THREONINE-PROTEIN KINASE"/>
    <property type="match status" value="1"/>
</dbReference>
<evidence type="ECO:0000259" key="5">
    <source>
        <dbReference type="PROSITE" id="PS50011"/>
    </source>
</evidence>
<organism evidence="6">
    <name type="scientific">Aplanochytrium stocchinoi</name>
    <dbReference type="NCBI Taxonomy" id="215587"/>
    <lineage>
        <taxon>Eukaryota</taxon>
        <taxon>Sar</taxon>
        <taxon>Stramenopiles</taxon>
        <taxon>Bigyra</taxon>
        <taxon>Labyrinthulomycetes</taxon>
        <taxon>Thraustochytrida</taxon>
        <taxon>Thraustochytriidae</taxon>
        <taxon>Aplanochytrium</taxon>
    </lineage>
</organism>
<keyword evidence="4" id="KW-0808">Transferase</keyword>
<accession>A0A7S3LNG8</accession>
<feature type="domain" description="Protein kinase" evidence="5">
    <location>
        <begin position="23"/>
        <end position="303"/>
    </location>
</feature>
<protein>
    <recommendedName>
        <fullName evidence="5">Protein kinase domain-containing protein</fullName>
    </recommendedName>
</protein>
<dbReference type="PROSITE" id="PS50011">
    <property type="entry name" value="PROTEIN_KINASE_DOM"/>
    <property type="match status" value="1"/>
</dbReference>
<keyword evidence="4" id="KW-0723">Serine/threonine-protein kinase</keyword>
<gene>
    <name evidence="6" type="ORF">ASTO00021_LOCUS7400</name>
</gene>
<dbReference type="PROSITE" id="PS00107">
    <property type="entry name" value="PROTEIN_KINASE_ATP"/>
    <property type="match status" value="1"/>
</dbReference>
<dbReference type="PROSITE" id="PS00108">
    <property type="entry name" value="PROTEIN_KINASE_ST"/>
    <property type="match status" value="1"/>
</dbReference>
<dbReference type="InterPro" id="IPR017441">
    <property type="entry name" value="Protein_kinase_ATP_BS"/>
</dbReference>
<evidence type="ECO:0000256" key="1">
    <source>
        <dbReference type="ARBA" id="ARBA00022741"/>
    </source>
</evidence>
<dbReference type="InterPro" id="IPR000719">
    <property type="entry name" value="Prot_kinase_dom"/>
</dbReference>
<evidence type="ECO:0000256" key="2">
    <source>
        <dbReference type="ARBA" id="ARBA00022840"/>
    </source>
</evidence>
<dbReference type="FunFam" id="1.10.510.10:FF:000571">
    <property type="entry name" value="Maternal embryonic leucine zipper kinase"/>
    <property type="match status" value="1"/>
</dbReference>
<dbReference type="Gene3D" id="1.10.510.10">
    <property type="entry name" value="Transferase(Phosphotransferase) domain 1"/>
    <property type="match status" value="1"/>
</dbReference>
<dbReference type="EMBL" id="HBIN01009929">
    <property type="protein sequence ID" value="CAE0437159.1"/>
    <property type="molecule type" value="Transcribed_RNA"/>
</dbReference>
<dbReference type="SMART" id="SM00220">
    <property type="entry name" value="S_TKc"/>
    <property type="match status" value="1"/>
</dbReference>
<evidence type="ECO:0000313" key="6">
    <source>
        <dbReference type="EMBL" id="CAE0437159.1"/>
    </source>
</evidence>
<name>A0A7S3LNG8_9STRA</name>
<dbReference type="InterPro" id="IPR008271">
    <property type="entry name" value="Ser/Thr_kinase_AS"/>
</dbReference>
<dbReference type="SUPFAM" id="SSF56112">
    <property type="entry name" value="Protein kinase-like (PK-like)"/>
    <property type="match status" value="1"/>
</dbReference>
<proteinExistence type="inferred from homology"/>
<sequence>MGNTVGRNSLKGLPMSDFLQKYKQTDTVLGKGGFGEVKLALDSQGNEYAVKIIEKSVLASNNEKISELYNEVSIIKNLDHQNIVKYHDFYEDKKTVRIVMGAGKADLFEHLCRTEKHTENDCKRIIRKVTEALNHCHENGVVHRDIKPENILVGSAKNFEDVALIDFGLAKAVDIDIEADDAEFEAKGRSRKTTVDTSLLRTKCGTLSYVAPEVIRRNSYTYKCDIWSLGIVAYIVVSGGYHPFASSNTKQTRENVERGLWKFGPDKVWEKVSEEAKDFIRCCLNRDPSKRYTYNQLLQHEWIANPMIFEDRVHRDSRDPISINVKLIQQQLRADLIKGHLTSSEENLSINQPILEIGRPIGTQVTFFDKNGRAALLED</sequence>
<dbReference type="InterPro" id="IPR011009">
    <property type="entry name" value="Kinase-like_dom_sf"/>
</dbReference>
<dbReference type="Gene3D" id="3.30.200.20">
    <property type="entry name" value="Phosphorylase Kinase, domain 1"/>
    <property type="match status" value="1"/>
</dbReference>
<evidence type="ECO:0000256" key="3">
    <source>
        <dbReference type="PROSITE-ProRule" id="PRU10141"/>
    </source>
</evidence>
<reference evidence="6" key="1">
    <citation type="submission" date="2021-01" db="EMBL/GenBank/DDBJ databases">
        <authorList>
            <person name="Corre E."/>
            <person name="Pelletier E."/>
            <person name="Niang G."/>
            <person name="Scheremetjew M."/>
            <person name="Finn R."/>
            <person name="Kale V."/>
            <person name="Holt S."/>
            <person name="Cochrane G."/>
            <person name="Meng A."/>
            <person name="Brown T."/>
            <person name="Cohen L."/>
        </authorList>
    </citation>
    <scope>NUCLEOTIDE SEQUENCE</scope>
    <source>
        <strain evidence="6">GSBS06</strain>
    </source>
</reference>
<dbReference type="Pfam" id="PF00069">
    <property type="entry name" value="Pkinase"/>
    <property type="match status" value="1"/>
</dbReference>